<dbReference type="RefSeq" id="WP_188178214.1">
    <property type="nucleotide sequence ID" value="NZ_JACVVD010000019.1"/>
</dbReference>
<dbReference type="AlphaFoldDB" id="A0A926KUI1"/>
<comment type="caution">
    <text evidence="1">The sequence shown here is derived from an EMBL/GenBank/DDBJ whole genome shotgun (WGS) entry which is preliminary data.</text>
</comment>
<dbReference type="InterPro" id="IPR023214">
    <property type="entry name" value="HAD_sf"/>
</dbReference>
<dbReference type="GO" id="GO:0008962">
    <property type="term" value="F:phosphatidylglycerophosphatase activity"/>
    <property type="evidence" value="ECO:0007669"/>
    <property type="project" value="InterPro"/>
</dbReference>
<dbReference type="NCBIfam" id="TIGR01668">
    <property type="entry name" value="YqeG_hyp_ppase"/>
    <property type="match status" value="1"/>
</dbReference>
<keyword evidence="2" id="KW-1185">Reference proteome</keyword>
<sequence>MPIFKPSQIAHSIYEIDGDALQRAGIKGIILDWNNTLMKKNAESVSDALITWLKNFQSRYAIKLIIVSNSKPPTQENVLINEIPALFEAGKPKKKAFINALNILGTRRNETAVIGNGIITDLWGGNRLGMYTIFVSPSWTKPHFIGMVKRLVVKVLRV</sequence>
<dbReference type="Pfam" id="PF00702">
    <property type="entry name" value="Hydrolase"/>
    <property type="match status" value="1"/>
</dbReference>
<dbReference type="Proteomes" id="UP000650466">
    <property type="component" value="Unassembled WGS sequence"/>
</dbReference>
<reference evidence="1" key="1">
    <citation type="submission" date="2020-09" db="EMBL/GenBank/DDBJ databases">
        <title>Draft Genome Sequence of Paenibacillus sp. WST5.</title>
        <authorList>
            <person name="Bao Z."/>
        </authorList>
    </citation>
    <scope>NUCLEOTIDE SEQUENCE</scope>
    <source>
        <strain evidence="1">WST5</strain>
    </source>
</reference>
<gene>
    <name evidence="1" type="ORF">ICC18_30820</name>
</gene>
<dbReference type="SUPFAM" id="SSF56784">
    <property type="entry name" value="HAD-like"/>
    <property type="match status" value="1"/>
</dbReference>
<name>A0A926KUI1_9BACL</name>
<accession>A0A926KUI1</accession>
<proteinExistence type="predicted"/>
<dbReference type="Gene3D" id="3.40.50.1000">
    <property type="entry name" value="HAD superfamily/HAD-like"/>
    <property type="match status" value="1"/>
</dbReference>
<dbReference type="EMBL" id="JACVVD010000019">
    <property type="protein sequence ID" value="MBD0384437.1"/>
    <property type="molecule type" value="Genomic_DNA"/>
</dbReference>
<protein>
    <submittedName>
        <fullName evidence="1">YqeG family HAD IIIA-type phosphatase</fullName>
    </submittedName>
</protein>
<dbReference type="InterPro" id="IPR036412">
    <property type="entry name" value="HAD-like_sf"/>
</dbReference>
<dbReference type="InterPro" id="IPR010021">
    <property type="entry name" value="PGPP1/Gep4"/>
</dbReference>
<organism evidence="1 2">
    <name type="scientific">Paenibacillus sedimenti</name>
    <dbReference type="NCBI Taxonomy" id="2770274"/>
    <lineage>
        <taxon>Bacteria</taxon>
        <taxon>Bacillati</taxon>
        <taxon>Bacillota</taxon>
        <taxon>Bacilli</taxon>
        <taxon>Bacillales</taxon>
        <taxon>Paenibacillaceae</taxon>
        <taxon>Paenibacillus</taxon>
    </lineage>
</organism>
<evidence type="ECO:0000313" key="1">
    <source>
        <dbReference type="EMBL" id="MBD0384437.1"/>
    </source>
</evidence>
<evidence type="ECO:0000313" key="2">
    <source>
        <dbReference type="Proteomes" id="UP000650466"/>
    </source>
</evidence>